<protein>
    <recommendedName>
        <fullName evidence="3">DUF458 domain-containing protein</fullName>
    </recommendedName>
</protein>
<proteinExistence type="predicted"/>
<comment type="caution">
    <text evidence="1">The sequence shown here is derived from an EMBL/GenBank/DDBJ whole genome shotgun (WGS) entry which is preliminary data.</text>
</comment>
<keyword evidence="2" id="KW-1185">Reference proteome</keyword>
<evidence type="ECO:0000313" key="2">
    <source>
        <dbReference type="Proteomes" id="UP001497416"/>
    </source>
</evidence>
<organism evidence="1 2">
    <name type="scientific">Tenacibaculum platacis</name>
    <dbReference type="NCBI Taxonomy" id="3137852"/>
    <lineage>
        <taxon>Bacteria</taxon>
        <taxon>Pseudomonadati</taxon>
        <taxon>Bacteroidota</taxon>
        <taxon>Flavobacteriia</taxon>
        <taxon>Flavobacteriales</taxon>
        <taxon>Flavobacteriaceae</taxon>
        <taxon>Tenacibaculum</taxon>
    </lineage>
</organism>
<dbReference type="InterPro" id="IPR007405">
    <property type="entry name" value="Phage_KVP40_Orf299"/>
</dbReference>
<dbReference type="PANTHER" id="PTHR39961:SF1">
    <property type="entry name" value="DUF458 DOMAIN-CONTAINING PROTEIN"/>
    <property type="match status" value="1"/>
</dbReference>
<dbReference type="EMBL" id="CAXIXY010000003">
    <property type="protein sequence ID" value="CAL2077943.1"/>
    <property type="molecule type" value="Genomic_DNA"/>
</dbReference>
<accession>A0ABM9NT33</accession>
<gene>
    <name evidence="1" type="ORF">T190607A01A_10613</name>
</gene>
<dbReference type="Pfam" id="PF04308">
    <property type="entry name" value="RNaseH_like"/>
    <property type="match status" value="1"/>
</dbReference>
<evidence type="ECO:0008006" key="3">
    <source>
        <dbReference type="Google" id="ProtNLM"/>
    </source>
</evidence>
<dbReference type="Proteomes" id="UP001497416">
    <property type="component" value="Unassembled WGS sequence"/>
</dbReference>
<name>A0ABM9NT33_9FLAO</name>
<sequence length="174" mass="19667">MFHKKKRILREEKMKIVNQNWRNFSGKIFQEPITEIVEKAIVRELSEGYKLKVCVGSDSQAYKSHIEYATAVVVLREGKGGFMFMKNLKGTKQIGIKERMLKEVTMSVEVAYAICNILDKHNVSLEVHADINTDAKFQSNVALKDAMGYILGMGFEFKAKPHAFASSSCADKVV</sequence>
<dbReference type="PANTHER" id="PTHR39961">
    <property type="entry name" value="HYPOTHETICAL CYTOSOLIC PROTEIN"/>
    <property type="match status" value="1"/>
</dbReference>
<reference evidence="1 2" key="1">
    <citation type="submission" date="2024-05" db="EMBL/GenBank/DDBJ databases">
        <authorList>
            <person name="Duchaud E."/>
        </authorList>
    </citation>
    <scope>NUCLEOTIDE SEQUENCE [LARGE SCALE GENOMIC DNA]</scope>
    <source>
        <strain evidence="1">Ena-SAMPLE-TAB-13-05-2024-13:56:06:370-140302</strain>
    </source>
</reference>
<evidence type="ECO:0000313" key="1">
    <source>
        <dbReference type="EMBL" id="CAL2077943.1"/>
    </source>
</evidence>